<feature type="domain" description="Aminoacyl-transfer RNA synthetases class-II family profile" evidence="6">
    <location>
        <begin position="1"/>
        <end position="98"/>
    </location>
</feature>
<evidence type="ECO:0000256" key="3">
    <source>
        <dbReference type="ARBA" id="ARBA00022840"/>
    </source>
</evidence>
<dbReference type="Gene3D" id="3.30.930.10">
    <property type="entry name" value="Bira Bifunctional Protein, Domain 2"/>
    <property type="match status" value="1"/>
</dbReference>
<accession>A0A0G1Q384</accession>
<evidence type="ECO:0000259" key="6">
    <source>
        <dbReference type="PROSITE" id="PS50862"/>
    </source>
</evidence>
<dbReference type="EMBL" id="LCMO01000005">
    <property type="protein sequence ID" value="KKU39479.1"/>
    <property type="molecule type" value="Genomic_DNA"/>
</dbReference>
<dbReference type="GO" id="GO:0004821">
    <property type="term" value="F:histidine-tRNA ligase activity"/>
    <property type="evidence" value="ECO:0007669"/>
    <property type="project" value="TreeGrafter"/>
</dbReference>
<name>A0A0G1Q384_9BACT</name>
<keyword evidence="5" id="KW-0030">Aminoacyl-tRNA synthetase</keyword>
<proteinExistence type="predicted"/>
<dbReference type="InterPro" id="IPR045864">
    <property type="entry name" value="aa-tRNA-synth_II/BPL/LPL"/>
</dbReference>
<keyword evidence="1 7" id="KW-0436">Ligase</keyword>
<dbReference type="Proteomes" id="UP000033818">
    <property type="component" value="Unassembled WGS sequence"/>
</dbReference>
<evidence type="ECO:0000313" key="7">
    <source>
        <dbReference type="EMBL" id="KKU39479.1"/>
    </source>
</evidence>
<dbReference type="GO" id="GO:0005737">
    <property type="term" value="C:cytoplasm"/>
    <property type="evidence" value="ECO:0007669"/>
    <property type="project" value="InterPro"/>
</dbReference>
<organism evidence="7 8">
    <name type="scientific">Candidatus Azambacteria bacterium GW2011_GWB2_46_37</name>
    <dbReference type="NCBI Taxonomy" id="1618618"/>
    <lineage>
        <taxon>Bacteria</taxon>
        <taxon>Candidatus Azamiibacteriota</taxon>
    </lineage>
</organism>
<reference evidence="7 8" key="1">
    <citation type="journal article" date="2015" name="Nature">
        <title>rRNA introns, odd ribosomes, and small enigmatic genomes across a large radiation of phyla.</title>
        <authorList>
            <person name="Brown C.T."/>
            <person name="Hug L.A."/>
            <person name="Thomas B.C."/>
            <person name="Sharon I."/>
            <person name="Castelle C.J."/>
            <person name="Singh A."/>
            <person name="Wilkins M.J."/>
            <person name="Williams K.H."/>
            <person name="Banfield J.F."/>
        </authorList>
    </citation>
    <scope>NUCLEOTIDE SEQUENCE [LARGE SCALE GENOMIC DNA]</scope>
</reference>
<dbReference type="Pfam" id="PF00587">
    <property type="entry name" value="tRNA-synt_2b"/>
    <property type="match status" value="1"/>
</dbReference>
<gene>
    <name evidence="7" type="ORF">UX53_C0005G0022</name>
</gene>
<feature type="non-terminal residue" evidence="7">
    <location>
        <position position="98"/>
    </location>
</feature>
<dbReference type="PANTHER" id="PTHR43707">
    <property type="entry name" value="HISTIDYL-TRNA SYNTHETASE"/>
    <property type="match status" value="1"/>
</dbReference>
<dbReference type="InterPro" id="IPR002314">
    <property type="entry name" value="aa-tRNA-synt_IIb"/>
</dbReference>
<sequence length="98" mass="11214">MTLRPEGTAGVMRAYIEHGLSVLPQPLKLFYFGPMFRYEQPQSGRYRQFYQFGFEVIGESDPVIDAQLIKVFYNIYSELGIKGLTVQINSIGCKVCRP</sequence>
<dbReference type="PATRIC" id="fig|1618618.3.peg.178"/>
<protein>
    <submittedName>
        <fullName evidence="7">Histidine-tRNA ligase</fullName>
    </submittedName>
</protein>
<keyword evidence="4" id="KW-0648">Protein biosynthesis</keyword>
<keyword evidence="2" id="KW-0547">Nucleotide-binding</keyword>
<dbReference type="InterPro" id="IPR006195">
    <property type="entry name" value="aa-tRNA-synth_II"/>
</dbReference>
<evidence type="ECO:0000256" key="2">
    <source>
        <dbReference type="ARBA" id="ARBA00022741"/>
    </source>
</evidence>
<keyword evidence="3" id="KW-0067">ATP-binding</keyword>
<evidence type="ECO:0000256" key="1">
    <source>
        <dbReference type="ARBA" id="ARBA00022598"/>
    </source>
</evidence>
<dbReference type="GO" id="GO:0006427">
    <property type="term" value="P:histidyl-tRNA aminoacylation"/>
    <property type="evidence" value="ECO:0007669"/>
    <property type="project" value="TreeGrafter"/>
</dbReference>
<comment type="caution">
    <text evidence="7">The sequence shown here is derived from an EMBL/GenBank/DDBJ whole genome shotgun (WGS) entry which is preliminary data.</text>
</comment>
<dbReference type="PROSITE" id="PS50862">
    <property type="entry name" value="AA_TRNA_LIGASE_II"/>
    <property type="match status" value="1"/>
</dbReference>
<dbReference type="PANTHER" id="PTHR43707:SF1">
    <property type="entry name" value="HISTIDINE--TRNA LIGASE, MITOCHONDRIAL-RELATED"/>
    <property type="match status" value="1"/>
</dbReference>
<evidence type="ECO:0000313" key="8">
    <source>
        <dbReference type="Proteomes" id="UP000033818"/>
    </source>
</evidence>
<evidence type="ECO:0000256" key="5">
    <source>
        <dbReference type="ARBA" id="ARBA00023146"/>
    </source>
</evidence>
<dbReference type="AlphaFoldDB" id="A0A0G1Q384"/>
<evidence type="ECO:0000256" key="4">
    <source>
        <dbReference type="ARBA" id="ARBA00022917"/>
    </source>
</evidence>
<dbReference type="InterPro" id="IPR004516">
    <property type="entry name" value="HisRS/HisZ"/>
</dbReference>
<dbReference type="SUPFAM" id="SSF55681">
    <property type="entry name" value="Class II aaRS and biotin synthetases"/>
    <property type="match status" value="1"/>
</dbReference>